<feature type="transmembrane region" description="Helical" evidence="6">
    <location>
        <begin position="79"/>
        <end position="97"/>
    </location>
</feature>
<keyword evidence="4 6" id="KW-1133">Transmembrane helix</keyword>
<dbReference type="Gene3D" id="1.20.1260.100">
    <property type="entry name" value="TspO/MBR protein"/>
    <property type="match status" value="1"/>
</dbReference>
<keyword evidence="5 6" id="KW-0472">Membrane</keyword>
<evidence type="ECO:0000313" key="8">
    <source>
        <dbReference type="Proteomes" id="UP000295328"/>
    </source>
</evidence>
<feature type="transmembrane region" description="Helical" evidence="6">
    <location>
        <begin position="43"/>
        <end position="67"/>
    </location>
</feature>
<feature type="transmembrane region" description="Helical" evidence="6">
    <location>
        <begin position="132"/>
        <end position="154"/>
    </location>
</feature>
<evidence type="ECO:0000256" key="6">
    <source>
        <dbReference type="SAM" id="Phobius"/>
    </source>
</evidence>
<sequence length="243" mass="27921">MSKIKVLVYWLLFFGMLIMNYLSTLNVGDETDNNQAIIQPAGWAFSIWGLIYILLFIWLIRITIMAFQNQTHKHDYLNTGYWPAANFVLNGLWIYVFSEASKLLSTFVIAALLITLVMIYRKVQHRPFDKIVFGIYFAWVTVATIVNIFTWIKATNISTVLGMDELTWTIIMLIVATLLAAYISVKYRDFVYPLVFVYAFTAIWAENGFHFDGLGITLAGSIIVQLAVSVYNLTRNREKVVKI</sequence>
<dbReference type="OrthoDB" id="5189031at2"/>
<dbReference type="Pfam" id="PF03073">
    <property type="entry name" value="TspO_MBR"/>
    <property type="match status" value="1"/>
</dbReference>
<comment type="caution">
    <text evidence="7">The sequence shown here is derived from an EMBL/GenBank/DDBJ whole genome shotgun (WGS) entry which is preliminary data.</text>
</comment>
<feature type="transmembrane region" description="Helical" evidence="6">
    <location>
        <begin position="7"/>
        <end position="23"/>
    </location>
</feature>
<reference evidence="7 8" key="1">
    <citation type="submission" date="2019-01" db="EMBL/GenBank/DDBJ databases">
        <title>Draft genome sequences of the type strains of six Macrococcus species.</title>
        <authorList>
            <person name="Mazhar S."/>
            <person name="Altermann E."/>
            <person name="Hill C."/>
            <person name="Mcauliffe O."/>
        </authorList>
    </citation>
    <scope>NUCLEOTIDE SEQUENCE [LARGE SCALE GENOMIC DNA]</scope>
    <source>
        <strain evidence="7 8">CCM4809</strain>
    </source>
</reference>
<feature type="transmembrane region" description="Helical" evidence="6">
    <location>
        <begin position="103"/>
        <end position="120"/>
    </location>
</feature>
<dbReference type="GO" id="GO:0016020">
    <property type="term" value="C:membrane"/>
    <property type="evidence" value="ECO:0007669"/>
    <property type="project" value="UniProtKB-SubCell"/>
</dbReference>
<feature type="transmembrane region" description="Helical" evidence="6">
    <location>
        <begin position="213"/>
        <end position="233"/>
    </location>
</feature>
<name>A0A4R6BK00_9STAP</name>
<comment type="similarity">
    <text evidence="2">Belongs to the TspO/BZRP family.</text>
</comment>
<evidence type="ECO:0000256" key="1">
    <source>
        <dbReference type="ARBA" id="ARBA00004141"/>
    </source>
</evidence>
<dbReference type="PANTHER" id="PTHR33802">
    <property type="entry name" value="SI:CH211-161H7.5-RELATED"/>
    <property type="match status" value="1"/>
</dbReference>
<comment type="subcellular location">
    <subcellularLocation>
        <location evidence="1">Membrane</location>
        <topology evidence="1">Multi-pass membrane protein</topology>
    </subcellularLocation>
</comment>
<proteinExistence type="inferred from homology"/>
<feature type="transmembrane region" description="Helical" evidence="6">
    <location>
        <begin position="190"/>
        <end position="207"/>
    </location>
</feature>
<dbReference type="PANTHER" id="PTHR33802:SF1">
    <property type="entry name" value="XK-RELATED PROTEIN"/>
    <property type="match status" value="1"/>
</dbReference>
<protein>
    <submittedName>
        <fullName evidence="7">Tryptophan-rich sensory protein</fullName>
    </submittedName>
</protein>
<dbReference type="RefSeq" id="WP_133429990.1">
    <property type="nucleotide sequence ID" value="NZ_BMCC01000003.1"/>
</dbReference>
<dbReference type="InterPro" id="IPR038330">
    <property type="entry name" value="TspO/MBR-related_sf"/>
</dbReference>
<dbReference type="AlphaFoldDB" id="A0A4R6BK00"/>
<evidence type="ECO:0000313" key="7">
    <source>
        <dbReference type="EMBL" id="TDM01977.1"/>
    </source>
</evidence>
<evidence type="ECO:0000256" key="3">
    <source>
        <dbReference type="ARBA" id="ARBA00022692"/>
    </source>
</evidence>
<keyword evidence="8" id="KW-1185">Reference proteome</keyword>
<dbReference type="InterPro" id="IPR004307">
    <property type="entry name" value="TspO_MBR"/>
</dbReference>
<dbReference type="Proteomes" id="UP000295328">
    <property type="component" value="Unassembled WGS sequence"/>
</dbReference>
<feature type="transmembrane region" description="Helical" evidence="6">
    <location>
        <begin position="166"/>
        <end position="183"/>
    </location>
</feature>
<organism evidence="7 8">
    <name type="scientific">Macrococcus hajekii</name>
    <dbReference type="NCBI Taxonomy" id="198482"/>
    <lineage>
        <taxon>Bacteria</taxon>
        <taxon>Bacillati</taxon>
        <taxon>Bacillota</taxon>
        <taxon>Bacilli</taxon>
        <taxon>Bacillales</taxon>
        <taxon>Staphylococcaceae</taxon>
        <taxon>Macrococcus</taxon>
    </lineage>
</organism>
<evidence type="ECO:0000256" key="2">
    <source>
        <dbReference type="ARBA" id="ARBA00007524"/>
    </source>
</evidence>
<evidence type="ECO:0000256" key="5">
    <source>
        <dbReference type="ARBA" id="ARBA00023136"/>
    </source>
</evidence>
<keyword evidence="3 6" id="KW-0812">Transmembrane</keyword>
<accession>A0A4R6BK00</accession>
<evidence type="ECO:0000256" key="4">
    <source>
        <dbReference type="ARBA" id="ARBA00022989"/>
    </source>
</evidence>
<dbReference type="EMBL" id="SCWE01000002">
    <property type="protein sequence ID" value="TDM01977.1"/>
    <property type="molecule type" value="Genomic_DNA"/>
</dbReference>
<gene>
    <name evidence="7" type="ORF">ERX37_07140</name>
</gene>